<keyword evidence="2" id="KW-1185">Reference proteome</keyword>
<protein>
    <submittedName>
        <fullName evidence="1">Uncharacterized protein</fullName>
    </submittedName>
</protein>
<comment type="caution">
    <text evidence="1">The sequence shown here is derived from an EMBL/GenBank/DDBJ whole genome shotgun (WGS) entry which is preliminary data.</text>
</comment>
<dbReference type="EMBL" id="NASZ01000002">
    <property type="protein sequence ID" value="MBD0724102.1"/>
    <property type="molecule type" value="Genomic_DNA"/>
</dbReference>
<gene>
    <name evidence="1" type="ORF">B6A10_02815</name>
</gene>
<reference evidence="1 2" key="1">
    <citation type="journal article" date="2020" name="Microbiol. Res.">
        <title>Flavobacterium pokkalii sp. nov., a novel plant growth promoting native rhizobacteria isolated from pokkali rice grown in coastal saline affected agricultural regions of southern India, Kerala.</title>
        <authorList>
            <person name="Menon R.R."/>
            <person name="Kumari S."/>
            <person name="Viver T."/>
            <person name="Rameshkumar N."/>
        </authorList>
    </citation>
    <scope>NUCLEOTIDE SEQUENCE [LARGE SCALE GENOMIC DNA]</scope>
    <source>
        <strain evidence="1 2">L1I52</strain>
    </source>
</reference>
<organism evidence="1 2">
    <name type="scientific">Flavobacterium pokkalii</name>
    <dbReference type="NCBI Taxonomy" id="1940408"/>
    <lineage>
        <taxon>Bacteria</taxon>
        <taxon>Pseudomonadati</taxon>
        <taxon>Bacteroidota</taxon>
        <taxon>Flavobacteriia</taxon>
        <taxon>Flavobacteriales</taxon>
        <taxon>Flavobacteriaceae</taxon>
        <taxon>Flavobacterium</taxon>
    </lineage>
</organism>
<proteinExistence type="predicted"/>
<sequence length="115" mass="13503">MQKLRTSSENSVVSIAKNPNYKEFRYFKGDTLKYLLINFNTKNQNYYIGKPLNVLLNDLELPINYYLFTSLPRNVNLIPALGFSPYNRNQVNKKNIKKRKSFIILCYMGNTIAIR</sequence>
<dbReference type="Proteomes" id="UP000661715">
    <property type="component" value="Unassembled WGS sequence"/>
</dbReference>
<evidence type="ECO:0000313" key="1">
    <source>
        <dbReference type="EMBL" id="MBD0724102.1"/>
    </source>
</evidence>
<evidence type="ECO:0000313" key="2">
    <source>
        <dbReference type="Proteomes" id="UP000661715"/>
    </source>
</evidence>
<name>A0ABR7UNV2_9FLAO</name>
<accession>A0ABR7UNV2</accession>